<reference evidence="14" key="1">
    <citation type="journal article" date="2023" name="Insect Mol. Biol.">
        <title>Genome sequencing provides insights into the evolution of gene families encoding plant cell wall-degrading enzymes in longhorned beetles.</title>
        <authorList>
            <person name="Shin N.R."/>
            <person name="Okamura Y."/>
            <person name="Kirsch R."/>
            <person name="Pauchet Y."/>
        </authorList>
    </citation>
    <scope>NUCLEOTIDE SEQUENCE</scope>
    <source>
        <strain evidence="14">RBIC_L_NR</strain>
    </source>
</reference>
<dbReference type="PROSITE" id="PS50157">
    <property type="entry name" value="ZINC_FINGER_C2H2_2"/>
    <property type="match status" value="7"/>
</dbReference>
<dbReference type="EMBL" id="JANEYF010002516">
    <property type="protein sequence ID" value="KAJ8945360.1"/>
    <property type="molecule type" value="Genomic_DNA"/>
</dbReference>
<evidence type="ECO:0000256" key="2">
    <source>
        <dbReference type="ARBA" id="ARBA00006991"/>
    </source>
</evidence>
<keyword evidence="7" id="KW-0805">Transcription regulation</keyword>
<evidence type="ECO:0000256" key="3">
    <source>
        <dbReference type="ARBA" id="ARBA00022723"/>
    </source>
</evidence>
<keyword evidence="5 11" id="KW-0863">Zinc-finger</keyword>
<evidence type="ECO:0000256" key="10">
    <source>
        <dbReference type="ARBA" id="ARBA00023242"/>
    </source>
</evidence>
<comment type="subcellular location">
    <subcellularLocation>
        <location evidence="1">Nucleus</location>
    </subcellularLocation>
</comment>
<dbReference type="SMART" id="SM00355">
    <property type="entry name" value="ZnF_C2H2"/>
    <property type="match status" value="9"/>
</dbReference>
<proteinExistence type="inferred from homology"/>
<dbReference type="GO" id="GO:0005634">
    <property type="term" value="C:nucleus"/>
    <property type="evidence" value="ECO:0007669"/>
    <property type="project" value="UniProtKB-SubCell"/>
</dbReference>
<dbReference type="PROSITE" id="PS00028">
    <property type="entry name" value="ZINC_FINGER_C2H2_1"/>
    <property type="match status" value="7"/>
</dbReference>
<dbReference type="Gene3D" id="3.30.160.60">
    <property type="entry name" value="Classic Zinc Finger"/>
    <property type="match status" value="6"/>
</dbReference>
<feature type="domain" description="C2H2-type" evidence="13">
    <location>
        <begin position="159"/>
        <end position="187"/>
    </location>
</feature>
<evidence type="ECO:0000259" key="13">
    <source>
        <dbReference type="PROSITE" id="PS50157"/>
    </source>
</evidence>
<accession>A0AAV8Y1U0</accession>
<sequence length="334" mass="38377">MLSNAKKTRRSGRITSRHKQSKSNDKFLKRKQQSDDDSDPDFIVRERIPTKPRRCASVSPELDTLDKFINLNELTKPLQCKECRVTFNSNIDFGFHSKMHNEDGQYSCHLCECKKESKRSFKNHIRGHDIFKCKKCKKIFKSRLCAFKHSESHVSQKPVPCEICGKKVKSSKHLKIHHKNIHSNDKPLVPFKCTICNKEYKNATSLKGHYSFNHKELGIDMSVICDICGKRLSCKGKLKQHLRTHTGDKPFSCTVCSRTFASKDIVTSHMRVHTGEKPYVCMYCGKKFAHGAPYRYHIKTHTGEKSCNCPICGKGFISKANMRIHIKTCIIPSK</sequence>
<keyword evidence="9" id="KW-0804">Transcription</keyword>
<dbReference type="Pfam" id="PF00096">
    <property type="entry name" value="zf-C2H2"/>
    <property type="match status" value="5"/>
</dbReference>
<name>A0AAV8Y1U0_9CUCU</name>
<keyword evidence="4" id="KW-0677">Repeat</keyword>
<evidence type="ECO:0000256" key="8">
    <source>
        <dbReference type="ARBA" id="ARBA00023125"/>
    </source>
</evidence>
<dbReference type="FunFam" id="3.30.160.60:FF:000100">
    <property type="entry name" value="Zinc finger 45-like"/>
    <property type="match status" value="1"/>
</dbReference>
<dbReference type="Proteomes" id="UP001162156">
    <property type="component" value="Unassembled WGS sequence"/>
</dbReference>
<dbReference type="FunFam" id="3.30.160.60:FF:001480">
    <property type="entry name" value="Si:cabz01071911.3"/>
    <property type="match status" value="1"/>
</dbReference>
<feature type="domain" description="C2H2-type" evidence="13">
    <location>
        <begin position="191"/>
        <end position="214"/>
    </location>
</feature>
<dbReference type="GO" id="GO:0000981">
    <property type="term" value="F:DNA-binding transcription factor activity, RNA polymerase II-specific"/>
    <property type="evidence" value="ECO:0007669"/>
    <property type="project" value="TreeGrafter"/>
</dbReference>
<keyword evidence="3" id="KW-0479">Metal-binding</keyword>
<keyword evidence="6" id="KW-0862">Zinc</keyword>
<keyword evidence="10" id="KW-0539">Nucleus</keyword>
<dbReference type="FunFam" id="3.30.160.60:FF:000417">
    <property type="entry name" value="Zinc finger protein"/>
    <property type="match status" value="1"/>
</dbReference>
<dbReference type="Pfam" id="PF13894">
    <property type="entry name" value="zf-C2H2_4"/>
    <property type="match status" value="1"/>
</dbReference>
<feature type="domain" description="C2H2-type" evidence="13">
    <location>
        <begin position="131"/>
        <end position="158"/>
    </location>
</feature>
<feature type="domain" description="C2H2-type" evidence="13">
    <location>
        <begin position="251"/>
        <end position="278"/>
    </location>
</feature>
<comment type="similarity">
    <text evidence="2">Belongs to the krueppel C2H2-type zinc-finger protein family.</text>
</comment>
<protein>
    <recommendedName>
        <fullName evidence="13">C2H2-type domain-containing protein</fullName>
    </recommendedName>
</protein>
<dbReference type="AlphaFoldDB" id="A0AAV8Y1U0"/>
<keyword evidence="8" id="KW-0238">DNA-binding</keyword>
<evidence type="ECO:0000313" key="15">
    <source>
        <dbReference type="Proteomes" id="UP001162156"/>
    </source>
</evidence>
<comment type="caution">
    <text evidence="14">The sequence shown here is derived from an EMBL/GenBank/DDBJ whole genome shotgun (WGS) entry which is preliminary data.</text>
</comment>
<evidence type="ECO:0000256" key="12">
    <source>
        <dbReference type="SAM" id="MobiDB-lite"/>
    </source>
</evidence>
<organism evidence="14 15">
    <name type="scientific">Rhamnusium bicolor</name>
    <dbReference type="NCBI Taxonomy" id="1586634"/>
    <lineage>
        <taxon>Eukaryota</taxon>
        <taxon>Metazoa</taxon>
        <taxon>Ecdysozoa</taxon>
        <taxon>Arthropoda</taxon>
        <taxon>Hexapoda</taxon>
        <taxon>Insecta</taxon>
        <taxon>Pterygota</taxon>
        <taxon>Neoptera</taxon>
        <taxon>Endopterygota</taxon>
        <taxon>Coleoptera</taxon>
        <taxon>Polyphaga</taxon>
        <taxon>Cucujiformia</taxon>
        <taxon>Chrysomeloidea</taxon>
        <taxon>Cerambycidae</taxon>
        <taxon>Lepturinae</taxon>
        <taxon>Rhagiini</taxon>
        <taxon>Rhamnusium</taxon>
    </lineage>
</organism>
<dbReference type="InterPro" id="IPR036236">
    <property type="entry name" value="Znf_C2H2_sf"/>
</dbReference>
<dbReference type="InterPro" id="IPR013087">
    <property type="entry name" value="Znf_C2H2_type"/>
</dbReference>
<dbReference type="FunFam" id="3.30.160.60:FF:000446">
    <property type="entry name" value="Zinc finger protein"/>
    <property type="match status" value="1"/>
</dbReference>
<gene>
    <name evidence="14" type="ORF">NQ314_009261</name>
</gene>
<evidence type="ECO:0000256" key="11">
    <source>
        <dbReference type="PROSITE-ProRule" id="PRU00042"/>
    </source>
</evidence>
<feature type="domain" description="C2H2-type" evidence="13">
    <location>
        <begin position="279"/>
        <end position="306"/>
    </location>
</feature>
<feature type="compositionally biased region" description="Basic residues" evidence="12">
    <location>
        <begin position="1"/>
        <end position="21"/>
    </location>
</feature>
<evidence type="ECO:0000256" key="6">
    <source>
        <dbReference type="ARBA" id="ARBA00022833"/>
    </source>
</evidence>
<evidence type="ECO:0000256" key="5">
    <source>
        <dbReference type="ARBA" id="ARBA00022771"/>
    </source>
</evidence>
<evidence type="ECO:0000256" key="7">
    <source>
        <dbReference type="ARBA" id="ARBA00023015"/>
    </source>
</evidence>
<feature type="domain" description="C2H2-type" evidence="13">
    <location>
        <begin position="223"/>
        <end position="250"/>
    </location>
</feature>
<evidence type="ECO:0000256" key="1">
    <source>
        <dbReference type="ARBA" id="ARBA00004123"/>
    </source>
</evidence>
<dbReference type="PANTHER" id="PTHR23235:SF120">
    <property type="entry name" value="KRUPPEL-LIKE FACTOR 15"/>
    <property type="match status" value="1"/>
</dbReference>
<dbReference type="GO" id="GO:0000978">
    <property type="term" value="F:RNA polymerase II cis-regulatory region sequence-specific DNA binding"/>
    <property type="evidence" value="ECO:0007669"/>
    <property type="project" value="TreeGrafter"/>
</dbReference>
<dbReference type="SUPFAM" id="SSF57667">
    <property type="entry name" value="beta-beta-alpha zinc fingers"/>
    <property type="match status" value="4"/>
</dbReference>
<dbReference type="PANTHER" id="PTHR23235">
    <property type="entry name" value="KRUEPPEL-LIKE TRANSCRIPTION FACTOR"/>
    <property type="match status" value="1"/>
</dbReference>
<dbReference type="GO" id="GO:0008270">
    <property type="term" value="F:zinc ion binding"/>
    <property type="evidence" value="ECO:0007669"/>
    <property type="project" value="UniProtKB-KW"/>
</dbReference>
<feature type="region of interest" description="Disordered" evidence="12">
    <location>
        <begin position="1"/>
        <end position="42"/>
    </location>
</feature>
<evidence type="ECO:0000256" key="4">
    <source>
        <dbReference type="ARBA" id="ARBA00022737"/>
    </source>
</evidence>
<keyword evidence="15" id="KW-1185">Reference proteome</keyword>
<evidence type="ECO:0000313" key="14">
    <source>
        <dbReference type="EMBL" id="KAJ8945360.1"/>
    </source>
</evidence>
<feature type="domain" description="C2H2-type" evidence="13">
    <location>
        <begin position="78"/>
        <end position="105"/>
    </location>
</feature>
<evidence type="ECO:0000256" key="9">
    <source>
        <dbReference type="ARBA" id="ARBA00023163"/>
    </source>
</evidence>